<organism evidence="2">
    <name type="scientific">marine metagenome</name>
    <dbReference type="NCBI Taxonomy" id="408172"/>
    <lineage>
        <taxon>unclassified sequences</taxon>
        <taxon>metagenomes</taxon>
        <taxon>ecological metagenomes</taxon>
    </lineage>
</organism>
<gene>
    <name evidence="2" type="ORF">METZ01_LOCUS485262</name>
</gene>
<reference evidence="2" key="1">
    <citation type="submission" date="2018-05" db="EMBL/GenBank/DDBJ databases">
        <authorList>
            <person name="Lanie J.A."/>
            <person name="Ng W.-L."/>
            <person name="Kazmierczak K.M."/>
            <person name="Andrzejewski T.M."/>
            <person name="Davidsen T.M."/>
            <person name="Wayne K.J."/>
            <person name="Tettelin H."/>
            <person name="Glass J.I."/>
            <person name="Rusch D."/>
            <person name="Podicherti R."/>
            <person name="Tsui H.-C.T."/>
            <person name="Winkler M.E."/>
        </authorList>
    </citation>
    <scope>NUCLEOTIDE SEQUENCE</scope>
</reference>
<proteinExistence type="predicted"/>
<feature type="compositionally biased region" description="Polar residues" evidence="1">
    <location>
        <begin position="1"/>
        <end position="14"/>
    </location>
</feature>
<name>A0A383CLC5_9ZZZZ</name>
<feature type="region of interest" description="Disordered" evidence="1">
    <location>
        <begin position="1"/>
        <end position="29"/>
    </location>
</feature>
<accession>A0A383CLC5</accession>
<sequence>MIQHESTAALTSGPSLLGKGVPTMELLDG</sequence>
<protein>
    <submittedName>
        <fullName evidence="2">Uncharacterized protein</fullName>
    </submittedName>
</protein>
<evidence type="ECO:0000313" key="2">
    <source>
        <dbReference type="EMBL" id="SVE32408.1"/>
    </source>
</evidence>
<evidence type="ECO:0000256" key="1">
    <source>
        <dbReference type="SAM" id="MobiDB-lite"/>
    </source>
</evidence>
<dbReference type="AlphaFoldDB" id="A0A383CLC5"/>
<dbReference type="EMBL" id="UINC01209406">
    <property type="protein sequence ID" value="SVE32408.1"/>
    <property type="molecule type" value="Genomic_DNA"/>
</dbReference>